<sequence>MNLLVGTIKGISFRGGEAPTQSEGMQILKQRLSGNGRYFRPGDTVDNVFNILQKRRPDNVQVGQESIQFTDIVSELQFVDLPMSPIDNGVEMTGYISSGFFLRTMLGANIINENFGIDWRENAWDPDGRGNFDLFPKEFWDDNNGEITLSFLSALSPEKKAAPMIYVSYNEAAEFVRRLNLVRGGTGYEFGLPTLEEFSAAIKKNVVQPFHEKRNPCLIWITNPKKTPIMDEYKSYTEPGSPPKDIYKYSPNIYDYMPATHKKERANLRTKYFMENYHEEWQNDLAVAIPTCFTAHSRSSSSLYEHIWDIKNYTPIALRIVRRPTS</sequence>
<proteinExistence type="predicted"/>
<dbReference type="EMBL" id="MEUA01000053">
    <property type="protein sequence ID" value="OGC13503.1"/>
    <property type="molecule type" value="Genomic_DNA"/>
</dbReference>
<gene>
    <name evidence="1" type="ORF">A2290_01960</name>
</gene>
<dbReference type="SUPFAM" id="SSF56436">
    <property type="entry name" value="C-type lectin-like"/>
    <property type="match status" value="1"/>
</dbReference>
<accession>A0A1F4S1A0</accession>
<evidence type="ECO:0000313" key="1">
    <source>
        <dbReference type="EMBL" id="OGC13503.1"/>
    </source>
</evidence>
<organism evidence="1 2">
    <name type="scientific">candidate division WOR-1 bacterium RIFOXYB2_FULL_36_35</name>
    <dbReference type="NCBI Taxonomy" id="1802578"/>
    <lineage>
        <taxon>Bacteria</taxon>
        <taxon>Bacillati</taxon>
        <taxon>Saganbacteria</taxon>
    </lineage>
</organism>
<dbReference type="InterPro" id="IPR016187">
    <property type="entry name" value="CTDL_fold"/>
</dbReference>
<protein>
    <submittedName>
        <fullName evidence="1">Uncharacterized protein</fullName>
    </submittedName>
</protein>
<dbReference type="AlphaFoldDB" id="A0A1F4S1A0"/>
<reference evidence="1 2" key="1">
    <citation type="journal article" date="2016" name="Nat. Commun.">
        <title>Thousands of microbial genomes shed light on interconnected biogeochemical processes in an aquifer system.</title>
        <authorList>
            <person name="Anantharaman K."/>
            <person name="Brown C.T."/>
            <person name="Hug L.A."/>
            <person name="Sharon I."/>
            <person name="Castelle C.J."/>
            <person name="Probst A.J."/>
            <person name="Thomas B.C."/>
            <person name="Singh A."/>
            <person name="Wilkins M.J."/>
            <person name="Karaoz U."/>
            <person name="Brodie E.L."/>
            <person name="Williams K.H."/>
            <person name="Hubbard S.S."/>
            <person name="Banfield J.F."/>
        </authorList>
    </citation>
    <scope>NUCLEOTIDE SEQUENCE [LARGE SCALE GENOMIC DNA]</scope>
</reference>
<dbReference type="Proteomes" id="UP000177905">
    <property type="component" value="Unassembled WGS sequence"/>
</dbReference>
<comment type="caution">
    <text evidence="1">The sequence shown here is derived from an EMBL/GenBank/DDBJ whole genome shotgun (WGS) entry which is preliminary data.</text>
</comment>
<evidence type="ECO:0000313" key="2">
    <source>
        <dbReference type="Proteomes" id="UP000177905"/>
    </source>
</evidence>
<name>A0A1F4S1A0_UNCSA</name>